<dbReference type="PANTHER" id="PTHR30273:SF2">
    <property type="entry name" value="PROTEIN FECR"/>
    <property type="match status" value="1"/>
</dbReference>
<dbReference type="Pfam" id="PF04773">
    <property type="entry name" value="FecR"/>
    <property type="match status" value="1"/>
</dbReference>
<proteinExistence type="predicted"/>
<dbReference type="PIRSF" id="PIRSF018266">
    <property type="entry name" value="FecR"/>
    <property type="match status" value="1"/>
</dbReference>
<accession>A0ABS8XRV3</accession>
<dbReference type="Gene3D" id="2.60.120.1440">
    <property type="match status" value="1"/>
</dbReference>
<name>A0ABS8XRV3_9BURK</name>
<comment type="caution">
    <text evidence="2">The sequence shown here is derived from an EMBL/GenBank/DDBJ whole genome shotgun (WGS) entry which is preliminary data.</text>
</comment>
<evidence type="ECO:0000259" key="1">
    <source>
        <dbReference type="Pfam" id="PF04773"/>
    </source>
</evidence>
<dbReference type="PANTHER" id="PTHR30273">
    <property type="entry name" value="PERIPLASMIC SIGNAL SENSOR AND SIGMA FACTOR ACTIVATOR FECR-RELATED"/>
    <property type="match status" value="1"/>
</dbReference>
<dbReference type="EMBL" id="JAJTWU010000002">
    <property type="protein sequence ID" value="MCE4554020.1"/>
    <property type="molecule type" value="Genomic_DNA"/>
</dbReference>
<reference evidence="2 3" key="1">
    <citation type="submission" date="2021-12" db="EMBL/GenBank/DDBJ databases">
        <title>Genome seq of P8.</title>
        <authorList>
            <person name="Seo T."/>
        </authorList>
    </citation>
    <scope>NUCLEOTIDE SEQUENCE [LARGE SCALE GENOMIC DNA]</scope>
    <source>
        <strain evidence="2 3">P8</strain>
    </source>
</reference>
<protein>
    <submittedName>
        <fullName evidence="2">FecR domain-containing protein</fullName>
    </submittedName>
</protein>
<keyword evidence="3" id="KW-1185">Reference proteome</keyword>
<dbReference type="InterPro" id="IPR012373">
    <property type="entry name" value="Ferrdict_sens_TM"/>
</dbReference>
<evidence type="ECO:0000313" key="2">
    <source>
        <dbReference type="EMBL" id="MCE4554020.1"/>
    </source>
</evidence>
<dbReference type="RefSeq" id="WP_233370820.1">
    <property type="nucleotide sequence ID" value="NZ_JAJTWU010000002.1"/>
</dbReference>
<organism evidence="2 3">
    <name type="scientific">Pelomonas cellulosilytica</name>
    <dbReference type="NCBI Taxonomy" id="2906762"/>
    <lineage>
        <taxon>Bacteria</taxon>
        <taxon>Pseudomonadati</taxon>
        <taxon>Pseudomonadota</taxon>
        <taxon>Betaproteobacteria</taxon>
        <taxon>Burkholderiales</taxon>
        <taxon>Sphaerotilaceae</taxon>
        <taxon>Roseateles</taxon>
    </lineage>
</organism>
<feature type="domain" description="FecR protein" evidence="1">
    <location>
        <begin position="105"/>
        <end position="200"/>
    </location>
</feature>
<evidence type="ECO:0000313" key="3">
    <source>
        <dbReference type="Proteomes" id="UP001200741"/>
    </source>
</evidence>
<dbReference type="Gene3D" id="3.55.50.30">
    <property type="match status" value="1"/>
</dbReference>
<dbReference type="Proteomes" id="UP001200741">
    <property type="component" value="Unassembled WGS sequence"/>
</dbReference>
<dbReference type="InterPro" id="IPR006860">
    <property type="entry name" value="FecR"/>
</dbReference>
<sequence length="325" mass="35182">MTQAIAAEAAVWLARRHGPGRSRAMELECLAWQDKSAAHRLAFERCADTWQDVAGITLSGYASAANAKRRRRGARRSTGWRWKAPAVAGCVAMAWMLAQTNDDIYTSRIGEQRIVPLPDSSRMSPNTSTRVRVDFTAKRRTVKVEDGEVLFEVAKDAKRPFVVQVAGTEVVATSTEFLVGYDEAAKADEALAVTLVEGQVIVRGEAGRATPSLAEPVVMQPGQRVLVGRSARAQMAVQLDRRLIDEALAWRSGNVVFNGVTLPDAAAQMNRYSSVPILVEGEELSRMRVSGSFRAGDSAGFARASAEVFGPAVHTQGNQLVLASK</sequence>
<gene>
    <name evidence="2" type="ORF">LXT13_06090</name>
</gene>